<dbReference type="EMBL" id="JAGFMF010012255">
    <property type="protein sequence ID" value="KAG8505584.1"/>
    <property type="molecule type" value="Genomic_DNA"/>
</dbReference>
<accession>A0A8J6DEH0</accession>
<dbReference type="AlphaFoldDB" id="A0A8J6DEH0"/>
<evidence type="ECO:0000313" key="1">
    <source>
        <dbReference type="EMBL" id="KAG8505584.1"/>
    </source>
</evidence>
<dbReference type="OrthoDB" id="9800783at2759"/>
<reference evidence="1" key="1">
    <citation type="journal article" date="2021" name="Evol. Appl.">
        <title>The genome of the Pyrenean desman and the effects of bottlenecks and inbreeding on the genomic landscape of an endangered species.</title>
        <authorList>
            <person name="Escoda L."/>
            <person name="Castresana J."/>
        </authorList>
    </citation>
    <scope>NUCLEOTIDE SEQUENCE</scope>
    <source>
        <strain evidence="1">IBE-C5619</strain>
    </source>
</reference>
<proteinExistence type="predicted"/>
<sequence length="256" mass="28223">MRERAQGCVPKDVPFCAEMEGSGQDRQACSSLWLQRMEMVQATGDGTLLLGYQVACASEIYCLSRIQAANGDAEFPCGASQLRFWKAWEAPVRTGSGTERCQAVQSLHTLNDQISHFIVTKSKALEEDKDPFLPTEKETLKSSMTLMRHLLMDAQAGSWTRKTFTGRALCTSRLSVFDPSPRTRSSDVDRCFLKSTCARHMVSDDYTYSYLVLSSCSGPKVMSLSANLLTAQGMSCLHVAQARAPEGCLGFKEMDA</sequence>
<dbReference type="Proteomes" id="UP000700334">
    <property type="component" value="Unassembled WGS sequence"/>
</dbReference>
<comment type="caution">
    <text evidence="1">The sequence shown here is derived from an EMBL/GenBank/DDBJ whole genome shotgun (WGS) entry which is preliminary data.</text>
</comment>
<name>A0A8J6DEH0_GALPY</name>
<organism evidence="1 2">
    <name type="scientific">Galemys pyrenaicus</name>
    <name type="common">Iberian desman</name>
    <name type="synonym">Pyrenean desman</name>
    <dbReference type="NCBI Taxonomy" id="202257"/>
    <lineage>
        <taxon>Eukaryota</taxon>
        <taxon>Metazoa</taxon>
        <taxon>Chordata</taxon>
        <taxon>Craniata</taxon>
        <taxon>Vertebrata</taxon>
        <taxon>Euteleostomi</taxon>
        <taxon>Mammalia</taxon>
        <taxon>Eutheria</taxon>
        <taxon>Laurasiatheria</taxon>
        <taxon>Eulipotyphla</taxon>
        <taxon>Talpidae</taxon>
        <taxon>Galemys</taxon>
    </lineage>
</organism>
<keyword evidence="2" id="KW-1185">Reference proteome</keyword>
<evidence type="ECO:0000313" key="2">
    <source>
        <dbReference type="Proteomes" id="UP000700334"/>
    </source>
</evidence>
<gene>
    <name evidence="1" type="ORF">J0S82_016328</name>
</gene>
<protein>
    <submittedName>
        <fullName evidence="1">Uncharacterized protein</fullName>
    </submittedName>
</protein>